<evidence type="ECO:0000313" key="6">
    <source>
        <dbReference type="Proteomes" id="UP000654075"/>
    </source>
</evidence>
<feature type="non-terminal residue" evidence="5">
    <location>
        <position position="738"/>
    </location>
</feature>
<organism evidence="5 6">
    <name type="scientific">Polarella glacialis</name>
    <name type="common">Dinoflagellate</name>
    <dbReference type="NCBI Taxonomy" id="89957"/>
    <lineage>
        <taxon>Eukaryota</taxon>
        <taxon>Sar</taxon>
        <taxon>Alveolata</taxon>
        <taxon>Dinophyceae</taxon>
        <taxon>Suessiales</taxon>
        <taxon>Suessiaceae</taxon>
        <taxon>Polarella</taxon>
    </lineage>
</organism>
<keyword evidence="3" id="KW-0812">Transmembrane</keyword>
<sequence length="738" mass="81994">MVLPGMPATGAEFIGWFSKASGYSCWCFVCLAVSLCEMNAAHSIFFLCAKQKMDKSFGSICLALSSYVRVCLFSTFQVVNFCIGSLHDPWWPNSQMELAWCLVTLTFLVFTLVDMWTVDVPLMQESLFFFVLIELLLATVAWLNRHAVSSGYGELRDALVGDYPRSRSPLQILAIHKFKLRSRRFVFQQEGQLGLQADQDLCTICLADFEDGDEVTCLACKHVFHDSCIDIWLNHARGTAISCPLRCTAGQVNLLDAARGDTSYRVAPGFDGSGPGAGELQVHPEAKADLHEAARREPRSAEIRAQLQECQRSMQEAVDQEKDAYGGFFDRSAREASVQLPCFSLPLDLTGEGFAKAEVARGSNASFASLSQWYDHARTVWQTLSMCGTDLLQFRTMQQVLMAQQLQEFCDALVQKNVDGKLSSESEALIVRCTRELRGVTDSKDIHAIDNAFRGQLDGLRDAVLQEMHHEFDEFVKSHDRKFTDEQVKSDKRYSLVGPMRRKYASVDSLWRSAVHLALEQRSMDNLFEEISAKVNDLLLEQGANVNVQNVERVFEEKWSQVMAEQVRKMRPNLDKACQLLEREGRQEREAWTSVSVPLASCGNQAGLDPAFSSSHECNEEATYRRGVSLMSLGFLGVFGGFQAAQGLQTSLNATLGGLNLTCLYGTFTLLCLVAPPLLSGLEKVLGMRLLLLLCSLPYVAMALSNVIPMPAEPSSMWAVPMAMNVLVGVTAPLLWTA</sequence>
<evidence type="ECO:0000259" key="4">
    <source>
        <dbReference type="PROSITE" id="PS50089"/>
    </source>
</evidence>
<gene>
    <name evidence="5" type="ORF">PGLA1383_LOCUS52441</name>
</gene>
<comment type="caution">
    <text evidence="5">The sequence shown here is derived from an EMBL/GenBank/DDBJ whole genome shotgun (WGS) entry which is preliminary data.</text>
</comment>
<dbReference type="PROSITE" id="PS50089">
    <property type="entry name" value="ZF_RING_2"/>
    <property type="match status" value="1"/>
</dbReference>
<feature type="transmembrane region" description="Helical" evidence="3">
    <location>
        <begin position="691"/>
        <end position="712"/>
    </location>
</feature>
<keyword evidence="2" id="KW-0863">Zinc-finger</keyword>
<dbReference type="CDD" id="cd16454">
    <property type="entry name" value="RING-H2_PA-TM-RING"/>
    <property type="match status" value="1"/>
</dbReference>
<feature type="domain" description="RING-type" evidence="4">
    <location>
        <begin position="202"/>
        <end position="245"/>
    </location>
</feature>
<dbReference type="Gene3D" id="3.30.40.10">
    <property type="entry name" value="Zinc/RING finger domain, C3HC4 (zinc finger)"/>
    <property type="match status" value="1"/>
</dbReference>
<dbReference type="Proteomes" id="UP000654075">
    <property type="component" value="Unassembled WGS sequence"/>
</dbReference>
<dbReference type="InterPro" id="IPR001841">
    <property type="entry name" value="Znf_RING"/>
</dbReference>
<dbReference type="InterPro" id="IPR051951">
    <property type="entry name" value="UNC-93_regulatory"/>
</dbReference>
<dbReference type="GO" id="GO:0008270">
    <property type="term" value="F:zinc ion binding"/>
    <property type="evidence" value="ECO:0007669"/>
    <property type="project" value="UniProtKB-KW"/>
</dbReference>
<evidence type="ECO:0000256" key="3">
    <source>
        <dbReference type="SAM" id="Phobius"/>
    </source>
</evidence>
<feature type="transmembrane region" description="Helical" evidence="3">
    <location>
        <begin position="127"/>
        <end position="143"/>
    </location>
</feature>
<feature type="transmembrane region" description="Helical" evidence="3">
    <location>
        <begin position="60"/>
        <end position="86"/>
    </location>
</feature>
<feature type="transmembrane region" description="Helical" evidence="3">
    <location>
        <begin position="658"/>
        <end position="679"/>
    </location>
</feature>
<evidence type="ECO:0000313" key="5">
    <source>
        <dbReference type="EMBL" id="CAE8637042.1"/>
    </source>
</evidence>
<feature type="transmembrane region" description="Helical" evidence="3">
    <location>
        <begin position="20"/>
        <end position="48"/>
    </location>
</feature>
<feature type="transmembrane region" description="Helical" evidence="3">
    <location>
        <begin position="98"/>
        <end position="115"/>
    </location>
</feature>
<dbReference type="Pfam" id="PF13639">
    <property type="entry name" value="zf-RING_2"/>
    <property type="match status" value="1"/>
</dbReference>
<dbReference type="SUPFAM" id="SSF57850">
    <property type="entry name" value="RING/U-box"/>
    <property type="match status" value="1"/>
</dbReference>
<keyword evidence="3" id="KW-0472">Membrane</keyword>
<accession>A0A813HHU8</accession>
<reference evidence="5" key="1">
    <citation type="submission" date="2021-02" db="EMBL/GenBank/DDBJ databases">
        <authorList>
            <person name="Dougan E. K."/>
            <person name="Rhodes N."/>
            <person name="Thang M."/>
            <person name="Chan C."/>
        </authorList>
    </citation>
    <scope>NUCLEOTIDE SEQUENCE</scope>
</reference>
<proteinExistence type="inferred from homology"/>
<dbReference type="AlphaFoldDB" id="A0A813HHU8"/>
<feature type="transmembrane region" description="Helical" evidence="3">
    <location>
        <begin position="718"/>
        <end position="736"/>
    </location>
</feature>
<keyword evidence="2" id="KW-0479">Metal-binding</keyword>
<dbReference type="PANTHER" id="PTHR19444:SF13">
    <property type="entry name" value="PROTEIN UNC-93 HOMOLOG A"/>
    <property type="match status" value="1"/>
</dbReference>
<keyword evidence="3" id="KW-1133">Transmembrane helix</keyword>
<evidence type="ECO:0000256" key="2">
    <source>
        <dbReference type="PROSITE-ProRule" id="PRU00175"/>
    </source>
</evidence>
<keyword evidence="2" id="KW-0862">Zinc</keyword>
<dbReference type="InterPro" id="IPR013083">
    <property type="entry name" value="Znf_RING/FYVE/PHD"/>
</dbReference>
<evidence type="ECO:0000256" key="1">
    <source>
        <dbReference type="ARBA" id="ARBA00009172"/>
    </source>
</evidence>
<protein>
    <recommendedName>
        <fullName evidence="4">RING-type domain-containing protein</fullName>
    </recommendedName>
</protein>
<comment type="similarity">
    <text evidence="1">Belongs to the unc-93 family.</text>
</comment>
<dbReference type="EMBL" id="CAJNNV010031603">
    <property type="protein sequence ID" value="CAE8637042.1"/>
    <property type="molecule type" value="Genomic_DNA"/>
</dbReference>
<dbReference type="PANTHER" id="PTHR19444">
    <property type="entry name" value="UNC-93 RELATED"/>
    <property type="match status" value="1"/>
</dbReference>
<name>A0A813HHU8_POLGL</name>
<dbReference type="OrthoDB" id="8062037at2759"/>
<keyword evidence="6" id="KW-1185">Reference proteome</keyword>
<dbReference type="SMART" id="SM00184">
    <property type="entry name" value="RING"/>
    <property type="match status" value="1"/>
</dbReference>